<evidence type="ECO:0000313" key="2">
    <source>
        <dbReference type="EMBL" id="KAL0296433.1"/>
    </source>
</evidence>
<feature type="chain" id="PRO_5043430483" evidence="1">
    <location>
        <begin position="20"/>
        <end position="84"/>
    </location>
</feature>
<accession>A0AAW2JQR3</accession>
<keyword evidence="1" id="KW-0732">Signal</keyword>
<feature type="signal peptide" evidence="1">
    <location>
        <begin position="1"/>
        <end position="19"/>
    </location>
</feature>
<protein>
    <submittedName>
        <fullName evidence="2">Uncharacterized protein</fullName>
    </submittedName>
</protein>
<gene>
    <name evidence="2" type="ORF">Sradi_6695400</name>
</gene>
<name>A0AAW2JQR3_SESRA</name>
<sequence length="84" mass="9309">MSCASTQMVSVWCGALVDGAGVVTQADDRAYTTQCWTYLWHTVRWCMMVDVRGYARGVCASRADDSQLLDQFFGHVPSIWPQGG</sequence>
<dbReference type="EMBL" id="JACGWJ010000032">
    <property type="protein sequence ID" value="KAL0296433.1"/>
    <property type="molecule type" value="Genomic_DNA"/>
</dbReference>
<evidence type="ECO:0000256" key="1">
    <source>
        <dbReference type="SAM" id="SignalP"/>
    </source>
</evidence>
<reference evidence="2" key="1">
    <citation type="submission" date="2020-06" db="EMBL/GenBank/DDBJ databases">
        <authorList>
            <person name="Li T."/>
            <person name="Hu X."/>
            <person name="Zhang T."/>
            <person name="Song X."/>
            <person name="Zhang H."/>
            <person name="Dai N."/>
            <person name="Sheng W."/>
            <person name="Hou X."/>
            <person name="Wei L."/>
        </authorList>
    </citation>
    <scope>NUCLEOTIDE SEQUENCE</scope>
    <source>
        <strain evidence="2">G02</strain>
        <tissue evidence="2">Leaf</tissue>
    </source>
</reference>
<dbReference type="AlphaFoldDB" id="A0AAW2JQR3"/>
<organism evidence="2">
    <name type="scientific">Sesamum radiatum</name>
    <name type="common">Black benniseed</name>
    <dbReference type="NCBI Taxonomy" id="300843"/>
    <lineage>
        <taxon>Eukaryota</taxon>
        <taxon>Viridiplantae</taxon>
        <taxon>Streptophyta</taxon>
        <taxon>Embryophyta</taxon>
        <taxon>Tracheophyta</taxon>
        <taxon>Spermatophyta</taxon>
        <taxon>Magnoliopsida</taxon>
        <taxon>eudicotyledons</taxon>
        <taxon>Gunneridae</taxon>
        <taxon>Pentapetalae</taxon>
        <taxon>asterids</taxon>
        <taxon>lamiids</taxon>
        <taxon>Lamiales</taxon>
        <taxon>Pedaliaceae</taxon>
        <taxon>Sesamum</taxon>
    </lineage>
</organism>
<comment type="caution">
    <text evidence="2">The sequence shown here is derived from an EMBL/GenBank/DDBJ whole genome shotgun (WGS) entry which is preliminary data.</text>
</comment>
<proteinExistence type="predicted"/>
<reference evidence="2" key="2">
    <citation type="journal article" date="2024" name="Plant">
        <title>Genomic evolution and insights into agronomic trait innovations of Sesamum species.</title>
        <authorList>
            <person name="Miao H."/>
            <person name="Wang L."/>
            <person name="Qu L."/>
            <person name="Liu H."/>
            <person name="Sun Y."/>
            <person name="Le M."/>
            <person name="Wang Q."/>
            <person name="Wei S."/>
            <person name="Zheng Y."/>
            <person name="Lin W."/>
            <person name="Duan Y."/>
            <person name="Cao H."/>
            <person name="Xiong S."/>
            <person name="Wang X."/>
            <person name="Wei L."/>
            <person name="Li C."/>
            <person name="Ma Q."/>
            <person name="Ju M."/>
            <person name="Zhao R."/>
            <person name="Li G."/>
            <person name="Mu C."/>
            <person name="Tian Q."/>
            <person name="Mei H."/>
            <person name="Zhang T."/>
            <person name="Gao T."/>
            <person name="Zhang H."/>
        </authorList>
    </citation>
    <scope>NUCLEOTIDE SEQUENCE</scope>
    <source>
        <strain evidence="2">G02</strain>
    </source>
</reference>